<evidence type="ECO:0000313" key="2">
    <source>
        <dbReference type="Proteomes" id="UP000253958"/>
    </source>
</evidence>
<reference evidence="1 2" key="2">
    <citation type="submission" date="2018-08" db="EMBL/GenBank/DDBJ databases">
        <title>Streptomyces kandeliansis sp. nov., an endophytic bacterium isolated from mangrove plant.</title>
        <authorList>
            <person name="Wang R."/>
        </authorList>
    </citation>
    <scope>NUCLEOTIDE SEQUENCE [LARGE SCALE GENOMIC DNA]</scope>
    <source>
        <strain evidence="2">H14(2018)</strain>
    </source>
</reference>
<accession>A0A6N3K5D0</accession>
<dbReference type="Proteomes" id="UP000253958">
    <property type="component" value="Chromosome"/>
</dbReference>
<name>A0A6N3K5D0_9ACTN</name>
<dbReference type="EMBL" id="CP031263">
    <property type="protein sequence ID" value="AXH93598.1"/>
    <property type="molecule type" value="Genomic_DNA"/>
</dbReference>
<organism evidence="1 2">
    <name type="scientific">Micromonospora aurantiaca</name>
    <name type="common">nom. illeg.</name>
    <dbReference type="NCBI Taxonomy" id="47850"/>
    <lineage>
        <taxon>Bacteria</taxon>
        <taxon>Bacillati</taxon>
        <taxon>Actinomycetota</taxon>
        <taxon>Actinomycetes</taxon>
        <taxon>Micromonosporales</taxon>
        <taxon>Micromonosporaceae</taxon>
        <taxon>Micromonospora</taxon>
    </lineage>
</organism>
<sequence length="64" mass="6996">MAGRARLDDVGAVGCLAGLELLACRWQYAARWSASYTSPSWPQSDARQAVKAWHSGSPTIAYWP</sequence>
<reference evidence="1 2" key="1">
    <citation type="submission" date="2018-07" db="EMBL/GenBank/DDBJ databases">
        <authorList>
            <person name="Ye Y."/>
        </authorList>
    </citation>
    <scope>NUCLEOTIDE SEQUENCE [LARGE SCALE GENOMIC DNA]</scope>
    <source>
        <strain evidence="2">H14(2018)</strain>
    </source>
</reference>
<proteinExistence type="predicted"/>
<protein>
    <submittedName>
        <fullName evidence="1">Uncharacterized protein</fullName>
    </submittedName>
</protein>
<evidence type="ECO:0000313" key="1">
    <source>
        <dbReference type="EMBL" id="AXH93598.1"/>
    </source>
</evidence>
<gene>
    <name evidence="1" type="ORF">DVH21_28780</name>
</gene>
<dbReference type="AlphaFoldDB" id="A0A6N3K5D0"/>